<dbReference type="InterPro" id="IPR045863">
    <property type="entry name" value="CorA_TM1_TM2"/>
</dbReference>
<dbReference type="InterPro" id="IPR016024">
    <property type="entry name" value="ARM-type_fold"/>
</dbReference>
<dbReference type="GO" id="GO:0006325">
    <property type="term" value="P:chromatin organization"/>
    <property type="evidence" value="ECO:0007669"/>
    <property type="project" value="UniProtKB-ARBA"/>
</dbReference>
<feature type="compositionally biased region" description="Low complexity" evidence="14">
    <location>
        <begin position="1"/>
        <end position="34"/>
    </location>
</feature>
<dbReference type="OrthoDB" id="361039at2759"/>
<evidence type="ECO:0000256" key="14">
    <source>
        <dbReference type="SAM" id="MobiDB-lite"/>
    </source>
</evidence>
<dbReference type="GO" id="GO:0000124">
    <property type="term" value="C:SAGA complex"/>
    <property type="evidence" value="ECO:0007669"/>
    <property type="project" value="InterPro"/>
</dbReference>
<dbReference type="Gene3D" id="3.40.50.1820">
    <property type="entry name" value="alpha/beta hydrolase"/>
    <property type="match status" value="1"/>
</dbReference>
<comment type="caution">
    <text evidence="17">The sequence shown here is derived from an EMBL/GenBank/DDBJ whole genome shotgun (WGS) entry which is preliminary data.</text>
</comment>
<feature type="domain" description="TATA box binding protein associated factor (TAF) histone-like fold" evidence="16">
    <location>
        <begin position="1345"/>
        <end position="1408"/>
    </location>
</feature>
<sequence>MVSGGSAAPGAANSGPAPASAANLLHPNPLSSNPPNSPRQSRFPSTLQQQASFIETEAEKTQSAGTDEHEEKGTNINEKEPEDSTSQFICDPAGKLTHDETTVDIVTVPCPGADALRSWNRDGLVSRYFGAPSMRDAEVERPESGPSWVRQGIRREADVARILLYNHPDVVEGTTLGSLADALLEKLLVERRKSGEASRQRPVIFIAHSIGGLVVKMALAKANRDSRYEDILRDCYGVAFFGTPHQGSSYFAMHGLASSIQSLLQLSVPLPTSITDELHVGNRLLLHADEDFKCIAHDMQVWTMYETIESRLSGGEGDSSTVYFTAPLASIKSAILGIRQERIFPLQSDHANVASFGRHNTHTLRLFLHQLATLIDQADESVREDGEGSRWTLNLEQRVNVEVHGFYEDSVVTKEGDSEAIVRAWSTRLPLKEFLRKGPEECLTERLHEVEGVPEEGRFLRARGRTMSLTELDKQRLRQALITKEGLGIKNQLIQPTSPPLSPVLRPVDALAREPHSVSLYPTSSPYQVRRISSPASTPPIPTHLLSTSPHQQPVPVRLPQVLIRSDIDQDLAVDRLSPSPRPRSITSFGRSISDQSSRQEYRDFPPFSPPRSRRSTGDKQPVAFSDDDSSLEASPRLPEAVINLRKDAKNSNRRSSETAIADEQTPVALSRPEISARKFIWVHLQYNNPTWVKKILETLQNSNKKDYSPLYSNDFWATKHTRGRHAQHYAYYAKPGCYFTAPRTCEDGISICLFLPYLHFDSYKRLIRRRQLILERLGRGRAQPTPEDIAKVDSIELQVIWEFLGHDPPINCRRTLDQYGYPSLRDTRARDDDQMLYKLTKERDYMHGEGSSNIYAHSSSSRQGSYGSGRSWRERAGGLGNAPEELSAEIDADKVLNGNVLMVDQMWLWVIQSHTLLSFFPKRESDPIEGPLFQQADLRDSIFNEVNVDGTHHCENALDLAALAALHAVSVLLDRSSHPDLEIFRIFEEAISVLTEKLTSSLKEFRVEGFRDKSSEYEPVENGERTIRARHKQEGRRAERENRDNTSALLELRDLQDELLVLLNLFERQHAVLTSMLAAYASPQLRDRSMNGRAYLAEGIRRVDEYKRRAEEMDERVRSTRDDYDKLLQMVQRQAQVDEVRLSRLHADLASAQSRSVMIFTVFTVIFLPLTFFTGLFGMNTQEWDAELPTIGYIGAVALPSSVALIVTTFSLAFSTRTRRVFRWARDIVLDALHFLAKYSVYPILEMTGEMIQRRREERESQRESQAAGEEKKPRDGRRAVLKKEASDFWARHRGERDSGYKIPEMNRKVVGRNKSSAKPKEKARNNTAAETTNIMASGEPKLFWNPENVKDVAESVGITSLNEEALKTLTQDVEYRIGQVIIEALRLMRAARRTTMTVNDVSLALRTLDAEPLYGYDSTRPLRFGEASMGPGQPLFYLDDEEVDFEKLINAPLPKVPRDMSLTAHWLAIEGVQPSIPQNPTSAESRSQELLPKGPGTNPALSALAGSDDPSMKPSIKHIVSKELILYFDKIQAAILDENPDEEVVRLRQAALGSVRDDPGLHQLVPYFINFIMDRVTHNLDDTFTLKRMMELTNALIENKTLFLDPYASPLSAPVLTCLMARKLGTDNGEDGLKEQYELRQLAASLVGRIAHKYSSSNTLLRPKLTRTCLKYFLDPTKPPAVLFGAVQGLREAGGPEAIRVLVLRNLKPFDENILQPLKTKLEGSIDFTMLVQGLIQAVASLAEHEDPGIVPMDVEASESETTELKEWIGPIVGERIAASKNRKLITTVLEARNLVGANGAESKEKTGEDAGRPGELLGPPDLGLGVPLTDVEDEMPDAVDEVVGEGEGEEGELEEALDEEGERGEPRGEAGALDVEADEGRDEVSGEVGVGGPREDAAGDAGPGGGGEPDLAELVDTQVRGDGAGEALLGEDVLALGQGDLGGGGGGTGGKSLVSMICGRRMLEFRP</sequence>
<keyword evidence="9" id="KW-0804">Transcription</keyword>
<dbReference type="Gene3D" id="1.10.20.10">
    <property type="entry name" value="Histone, subunit A"/>
    <property type="match status" value="1"/>
</dbReference>
<keyword evidence="5 15" id="KW-0812">Transmembrane</keyword>
<feature type="region of interest" description="Disordered" evidence="14">
    <location>
        <begin position="1"/>
        <end position="92"/>
    </location>
</feature>
<evidence type="ECO:0000256" key="8">
    <source>
        <dbReference type="ARBA" id="ARBA00023136"/>
    </source>
</evidence>
<dbReference type="Pfam" id="PF02969">
    <property type="entry name" value="TAF"/>
    <property type="match status" value="1"/>
</dbReference>
<dbReference type="InterPro" id="IPR009072">
    <property type="entry name" value="Histone-fold"/>
</dbReference>
<dbReference type="InterPro" id="IPR004823">
    <property type="entry name" value="TAF_TATA-bd_Histone-like_dom"/>
</dbReference>
<dbReference type="SUPFAM" id="SSF48371">
    <property type="entry name" value="ARM repeat"/>
    <property type="match status" value="1"/>
</dbReference>
<feature type="transmembrane region" description="Helical" evidence="15">
    <location>
        <begin position="1158"/>
        <end position="1180"/>
    </location>
</feature>
<dbReference type="InterPro" id="IPR007751">
    <property type="entry name" value="DUF676_lipase-like"/>
</dbReference>
<evidence type="ECO:0000259" key="16">
    <source>
        <dbReference type="SMART" id="SM00803"/>
    </source>
</evidence>
<dbReference type="GO" id="GO:0046695">
    <property type="term" value="C:SLIK (SAGA-like) complex"/>
    <property type="evidence" value="ECO:0007669"/>
    <property type="project" value="InterPro"/>
</dbReference>
<dbReference type="PANTHER" id="PTHR10221:SF9">
    <property type="entry name" value="TRANSCRIPTION INITIATION FACTOR TFIID SUBUNIT 6"/>
    <property type="match status" value="1"/>
</dbReference>
<dbReference type="GO" id="GO:0051123">
    <property type="term" value="P:RNA polymerase II preinitiation complex assembly"/>
    <property type="evidence" value="ECO:0007669"/>
    <property type="project" value="TreeGrafter"/>
</dbReference>
<keyword evidence="18" id="KW-1185">Reference proteome</keyword>
<accession>A0A9N9VDN2</accession>
<evidence type="ECO:0000256" key="2">
    <source>
        <dbReference type="ARBA" id="ARBA00004141"/>
    </source>
</evidence>
<comment type="subcellular location">
    <subcellularLocation>
        <location evidence="2">Membrane</location>
        <topology evidence="2">Multi-pass membrane protein</topology>
    </subcellularLocation>
    <subcellularLocation>
        <location evidence="1">Nucleus</location>
    </subcellularLocation>
</comment>
<evidence type="ECO:0000256" key="15">
    <source>
        <dbReference type="SAM" id="Phobius"/>
    </source>
</evidence>
<dbReference type="GO" id="GO:0046982">
    <property type="term" value="F:protein heterodimerization activity"/>
    <property type="evidence" value="ECO:0007669"/>
    <property type="project" value="InterPro"/>
</dbReference>
<feature type="region of interest" description="Disordered" evidence="14">
    <location>
        <begin position="1802"/>
        <end position="1832"/>
    </location>
</feature>
<evidence type="ECO:0000313" key="17">
    <source>
        <dbReference type="EMBL" id="CAH0020969.1"/>
    </source>
</evidence>
<dbReference type="FunFam" id="1.10.20.10:FF:000033">
    <property type="entry name" value="Transcription initiation factor TFIID complex subunit"/>
    <property type="match status" value="1"/>
</dbReference>
<evidence type="ECO:0000256" key="12">
    <source>
        <dbReference type="ARBA" id="ARBA00093655"/>
    </source>
</evidence>
<evidence type="ECO:0000256" key="4">
    <source>
        <dbReference type="ARBA" id="ARBA00007920"/>
    </source>
</evidence>
<feature type="compositionally biased region" description="Polar residues" evidence="14">
    <location>
        <begin position="585"/>
        <end position="597"/>
    </location>
</feature>
<dbReference type="Pfam" id="PF07571">
    <property type="entry name" value="TAF6_C"/>
    <property type="match status" value="1"/>
</dbReference>
<evidence type="ECO:0000256" key="3">
    <source>
        <dbReference type="ARBA" id="ARBA00007688"/>
    </source>
</evidence>
<feature type="coiled-coil region" evidence="13">
    <location>
        <begin position="1097"/>
        <end position="1131"/>
    </location>
</feature>
<evidence type="ECO:0000256" key="6">
    <source>
        <dbReference type="ARBA" id="ARBA00022989"/>
    </source>
</evidence>
<dbReference type="SUPFAM" id="SSF53474">
    <property type="entry name" value="alpha/beta-Hydrolases"/>
    <property type="match status" value="1"/>
</dbReference>
<comment type="similarity">
    <text evidence="4">Belongs to the putative lipase ROG1 family.</text>
</comment>
<keyword evidence="6 15" id="KW-1133">Transmembrane helix</keyword>
<evidence type="ECO:0000256" key="10">
    <source>
        <dbReference type="ARBA" id="ARBA00023242"/>
    </source>
</evidence>
<dbReference type="GO" id="GO:0016020">
    <property type="term" value="C:membrane"/>
    <property type="evidence" value="ECO:0007669"/>
    <property type="project" value="UniProtKB-SubCell"/>
</dbReference>
<feature type="compositionally biased region" description="Basic and acidic residues" evidence="14">
    <location>
        <begin position="1804"/>
        <end position="1815"/>
    </location>
</feature>
<feature type="region of interest" description="Disordered" evidence="14">
    <location>
        <begin position="1256"/>
        <end position="1281"/>
    </location>
</feature>
<dbReference type="SUPFAM" id="SSF144083">
    <property type="entry name" value="Magnesium transport protein CorA, transmembrane region"/>
    <property type="match status" value="1"/>
</dbReference>
<keyword evidence="13" id="KW-0175">Coiled coil</keyword>
<evidence type="ECO:0000256" key="7">
    <source>
        <dbReference type="ARBA" id="ARBA00023015"/>
    </source>
</evidence>
<dbReference type="InterPro" id="IPR011442">
    <property type="entry name" value="TAF6_C"/>
</dbReference>
<organism evidence="17 18">
    <name type="scientific">Clonostachys rhizophaga</name>
    <dbReference type="NCBI Taxonomy" id="160324"/>
    <lineage>
        <taxon>Eukaryota</taxon>
        <taxon>Fungi</taxon>
        <taxon>Dikarya</taxon>
        <taxon>Ascomycota</taxon>
        <taxon>Pezizomycotina</taxon>
        <taxon>Sordariomycetes</taxon>
        <taxon>Hypocreomycetidae</taxon>
        <taxon>Hypocreales</taxon>
        <taxon>Bionectriaceae</taxon>
        <taxon>Clonostachys</taxon>
    </lineage>
</organism>
<feature type="region of interest" description="Disordered" evidence="14">
    <location>
        <begin position="851"/>
        <end position="879"/>
    </location>
</feature>
<dbReference type="Gene3D" id="1.20.58.340">
    <property type="entry name" value="Magnesium transport protein CorA, transmembrane region"/>
    <property type="match status" value="1"/>
</dbReference>
<feature type="compositionally biased region" description="Low complexity" evidence="14">
    <location>
        <begin position="1816"/>
        <end position="1831"/>
    </location>
</feature>
<keyword evidence="10" id="KW-0539">Nucleus</keyword>
<evidence type="ECO:0000256" key="5">
    <source>
        <dbReference type="ARBA" id="ARBA00022692"/>
    </source>
</evidence>
<proteinExistence type="inferred from homology"/>
<feature type="region of interest" description="Disordered" evidence="14">
    <location>
        <begin position="1302"/>
        <end position="1331"/>
    </location>
</feature>
<feature type="compositionally biased region" description="Polar residues" evidence="14">
    <location>
        <begin position="1477"/>
        <end position="1487"/>
    </location>
</feature>
<gene>
    <name evidence="17" type="ORF">CRHIZ90672A_00012749</name>
</gene>
<name>A0A9N9VDN2_9HYPO</name>
<keyword evidence="8 15" id="KW-0472">Membrane</keyword>
<dbReference type="GO" id="GO:0016251">
    <property type="term" value="F:RNA polymerase II general transcription initiation factor activity"/>
    <property type="evidence" value="ECO:0007669"/>
    <property type="project" value="InterPro"/>
</dbReference>
<feature type="compositionally biased region" description="Polar residues" evidence="14">
    <location>
        <begin position="39"/>
        <end position="53"/>
    </location>
</feature>
<feature type="compositionally biased region" description="Low complexity" evidence="14">
    <location>
        <begin position="859"/>
        <end position="871"/>
    </location>
</feature>
<protein>
    <recommendedName>
        <fullName evidence="11">TBP-associated factor 6</fullName>
    </recommendedName>
    <alternativeName>
        <fullName evidence="12">Transcription initiation factor TFIID subunit 6</fullName>
    </alternativeName>
</protein>
<dbReference type="PANTHER" id="PTHR10221">
    <property type="entry name" value="TRANSCRIPTION INITIATION FACTOR TFIID SUBUNIT 6"/>
    <property type="match status" value="1"/>
</dbReference>
<dbReference type="GO" id="GO:0005669">
    <property type="term" value="C:transcription factor TFIID complex"/>
    <property type="evidence" value="ECO:0007669"/>
    <property type="project" value="InterPro"/>
</dbReference>
<feature type="compositionally biased region" description="Acidic residues" evidence="14">
    <location>
        <begin position="1846"/>
        <end position="1865"/>
    </location>
</feature>
<feature type="region of interest" description="Disordered" evidence="14">
    <location>
        <begin position="1846"/>
        <end position="1911"/>
    </location>
</feature>
<evidence type="ECO:0000256" key="9">
    <source>
        <dbReference type="ARBA" id="ARBA00023163"/>
    </source>
</evidence>
<dbReference type="Proteomes" id="UP000696573">
    <property type="component" value="Unassembled WGS sequence"/>
</dbReference>
<feature type="compositionally biased region" description="Basic and acidic residues" evidence="14">
    <location>
        <begin position="66"/>
        <end position="79"/>
    </location>
</feature>
<dbReference type="Pfam" id="PF05057">
    <property type="entry name" value="DUF676"/>
    <property type="match status" value="1"/>
</dbReference>
<reference evidence="17" key="1">
    <citation type="submission" date="2021-10" db="EMBL/GenBank/DDBJ databases">
        <authorList>
            <person name="Piombo E."/>
        </authorList>
    </citation>
    <scope>NUCLEOTIDE SEQUENCE</scope>
</reference>
<feature type="region of interest" description="Disordered" evidence="14">
    <location>
        <begin position="517"/>
        <end position="554"/>
    </location>
</feature>
<evidence type="ECO:0000256" key="11">
    <source>
        <dbReference type="ARBA" id="ARBA00076308"/>
    </source>
</evidence>
<dbReference type="SMART" id="SM00803">
    <property type="entry name" value="TAF"/>
    <property type="match status" value="1"/>
</dbReference>
<evidence type="ECO:0000313" key="18">
    <source>
        <dbReference type="Proteomes" id="UP000696573"/>
    </source>
</evidence>
<dbReference type="InterPro" id="IPR037796">
    <property type="entry name" value="TAF6"/>
</dbReference>
<dbReference type="InterPro" id="IPR029058">
    <property type="entry name" value="AB_hydrolase_fold"/>
</dbReference>
<feature type="region of interest" description="Disordered" evidence="14">
    <location>
        <begin position="1475"/>
        <end position="1511"/>
    </location>
</feature>
<evidence type="ECO:0000256" key="13">
    <source>
        <dbReference type="SAM" id="Coils"/>
    </source>
</evidence>
<feature type="transmembrane region" description="Helical" evidence="15">
    <location>
        <begin position="1192"/>
        <end position="1215"/>
    </location>
</feature>
<dbReference type="GO" id="GO:0003713">
    <property type="term" value="F:transcription coactivator activity"/>
    <property type="evidence" value="ECO:0007669"/>
    <property type="project" value="TreeGrafter"/>
</dbReference>
<keyword evidence="7" id="KW-0805">Transcription regulation</keyword>
<dbReference type="EMBL" id="CABFNQ020000647">
    <property type="protein sequence ID" value="CAH0020969.1"/>
    <property type="molecule type" value="Genomic_DNA"/>
</dbReference>
<dbReference type="CDD" id="cd08050">
    <property type="entry name" value="TAF6C"/>
    <property type="match status" value="1"/>
</dbReference>
<dbReference type="InterPro" id="IPR046344">
    <property type="entry name" value="TAF6_C_sf"/>
</dbReference>
<dbReference type="SUPFAM" id="SSF47113">
    <property type="entry name" value="Histone-fold"/>
    <property type="match status" value="1"/>
</dbReference>
<dbReference type="Pfam" id="PF01544">
    <property type="entry name" value="CorA"/>
    <property type="match status" value="1"/>
</dbReference>
<evidence type="ECO:0000256" key="1">
    <source>
        <dbReference type="ARBA" id="ARBA00004123"/>
    </source>
</evidence>
<dbReference type="InterPro" id="IPR002523">
    <property type="entry name" value="MgTranspt_CorA/ZnTranspt_ZntB"/>
</dbReference>
<dbReference type="GO" id="GO:0046873">
    <property type="term" value="F:metal ion transmembrane transporter activity"/>
    <property type="evidence" value="ECO:0007669"/>
    <property type="project" value="InterPro"/>
</dbReference>
<comment type="similarity">
    <text evidence="3">Belongs to the TAF6 family.</text>
</comment>
<feature type="compositionally biased region" description="Basic and acidic residues" evidence="14">
    <location>
        <begin position="645"/>
        <end position="657"/>
    </location>
</feature>
<dbReference type="Gene3D" id="1.25.40.770">
    <property type="entry name" value="TAF6, C-terminal HEAT repeat domain"/>
    <property type="match status" value="1"/>
</dbReference>
<dbReference type="CDD" id="cd22931">
    <property type="entry name" value="HFD_TAF6"/>
    <property type="match status" value="1"/>
</dbReference>
<feature type="region of interest" description="Disordered" evidence="14">
    <location>
        <begin position="574"/>
        <end position="665"/>
    </location>
</feature>